<accession>A0A8J3CKI2</accession>
<gene>
    <name evidence="1" type="ORF">GCM10012275_61450</name>
</gene>
<dbReference type="EMBL" id="BMMK01000057">
    <property type="protein sequence ID" value="GGM82592.1"/>
    <property type="molecule type" value="Genomic_DNA"/>
</dbReference>
<dbReference type="Proteomes" id="UP000637578">
    <property type="component" value="Unassembled WGS sequence"/>
</dbReference>
<dbReference type="RefSeq" id="WP_189061939.1">
    <property type="nucleotide sequence ID" value="NZ_BMMK01000057.1"/>
</dbReference>
<organism evidence="1 2">
    <name type="scientific">Longimycelium tulufanense</name>
    <dbReference type="NCBI Taxonomy" id="907463"/>
    <lineage>
        <taxon>Bacteria</taxon>
        <taxon>Bacillati</taxon>
        <taxon>Actinomycetota</taxon>
        <taxon>Actinomycetes</taxon>
        <taxon>Pseudonocardiales</taxon>
        <taxon>Pseudonocardiaceae</taxon>
        <taxon>Longimycelium</taxon>
    </lineage>
</organism>
<comment type="caution">
    <text evidence="1">The sequence shown here is derived from an EMBL/GenBank/DDBJ whole genome shotgun (WGS) entry which is preliminary data.</text>
</comment>
<keyword evidence="2" id="KW-1185">Reference proteome</keyword>
<evidence type="ECO:0000313" key="2">
    <source>
        <dbReference type="Proteomes" id="UP000637578"/>
    </source>
</evidence>
<protein>
    <submittedName>
        <fullName evidence="1">Uncharacterized protein</fullName>
    </submittedName>
</protein>
<sequence>MFSTILRRLRLFMGTTTPTPDPTPHAHTDWETGPGCIVCQTPGNTCAPCDRFVSECEWCGGAFVGVRRCCAPECRMALGIDGRDDPWRCGCCRQPLDRAPRWLQPFGEPYDRKEALCQGCYTLCDPITGHDPGLTAARH</sequence>
<reference evidence="1" key="1">
    <citation type="journal article" date="2014" name="Int. J. Syst. Evol. Microbiol.">
        <title>Complete genome sequence of Corynebacterium casei LMG S-19264T (=DSM 44701T), isolated from a smear-ripened cheese.</title>
        <authorList>
            <consortium name="US DOE Joint Genome Institute (JGI-PGF)"/>
            <person name="Walter F."/>
            <person name="Albersmeier A."/>
            <person name="Kalinowski J."/>
            <person name="Ruckert C."/>
        </authorList>
    </citation>
    <scope>NUCLEOTIDE SEQUENCE</scope>
    <source>
        <strain evidence="1">CGMCC 4.5737</strain>
    </source>
</reference>
<name>A0A8J3CKI2_9PSEU</name>
<evidence type="ECO:0000313" key="1">
    <source>
        <dbReference type="EMBL" id="GGM82592.1"/>
    </source>
</evidence>
<proteinExistence type="predicted"/>
<reference evidence="1" key="2">
    <citation type="submission" date="2020-09" db="EMBL/GenBank/DDBJ databases">
        <authorList>
            <person name="Sun Q."/>
            <person name="Zhou Y."/>
        </authorList>
    </citation>
    <scope>NUCLEOTIDE SEQUENCE</scope>
    <source>
        <strain evidence="1">CGMCC 4.5737</strain>
    </source>
</reference>
<dbReference type="AlphaFoldDB" id="A0A8J3CKI2"/>